<dbReference type="eggNOG" id="COG4671">
    <property type="taxonomic scope" value="Bacteria"/>
</dbReference>
<dbReference type="STRING" id="1032480.MLP_43400"/>
<dbReference type="PANTHER" id="PTHR21015:SF28">
    <property type="entry name" value="SLL1722 PROTEIN"/>
    <property type="match status" value="1"/>
</dbReference>
<dbReference type="Pfam" id="PF04101">
    <property type="entry name" value="Glyco_tran_28_C"/>
    <property type="match status" value="1"/>
</dbReference>
<gene>
    <name evidence="2" type="ordered locus">MLP_43400</name>
</gene>
<dbReference type="EMBL" id="AP012204">
    <property type="protein sequence ID" value="BAK37354.1"/>
    <property type="molecule type" value="Genomic_DNA"/>
</dbReference>
<accession>F5XSU6</accession>
<feature type="domain" description="Glycosyl transferase family 28 C-terminal" evidence="1">
    <location>
        <begin position="95"/>
        <end position="181"/>
    </location>
</feature>
<evidence type="ECO:0000313" key="3">
    <source>
        <dbReference type="Proteomes" id="UP000007947"/>
    </source>
</evidence>
<dbReference type="GO" id="GO:0016758">
    <property type="term" value="F:hexosyltransferase activity"/>
    <property type="evidence" value="ECO:0007669"/>
    <property type="project" value="InterPro"/>
</dbReference>
<name>F5XSU6_MICPN</name>
<dbReference type="PANTHER" id="PTHR21015">
    <property type="entry name" value="UDP-N-ACETYLGLUCOSAMINE--N-ACETYLMURAMYL-(PENTAPEPTIDE) PYROPHOSPHORYL-UNDECAPRENOL N-ACETYLGLUCOSAMINE TRANSFERASE 1"/>
    <property type="match status" value="1"/>
</dbReference>
<dbReference type="HOGENOM" id="CLU_1188869_0_0_11"/>
<dbReference type="SUPFAM" id="SSF53756">
    <property type="entry name" value="UDP-Glycosyltransferase/glycogen phosphorylase"/>
    <property type="match status" value="1"/>
</dbReference>
<evidence type="ECO:0000313" key="2">
    <source>
        <dbReference type="EMBL" id="BAK37354.1"/>
    </source>
</evidence>
<keyword evidence="3" id="KW-1185">Reference proteome</keyword>
<dbReference type="Gene3D" id="3.40.50.2000">
    <property type="entry name" value="Glycogen Phosphorylase B"/>
    <property type="match status" value="1"/>
</dbReference>
<proteinExistence type="predicted"/>
<dbReference type="InterPro" id="IPR007235">
    <property type="entry name" value="Glyco_trans_28_C"/>
</dbReference>
<organism evidence="2 3">
    <name type="scientific">Microlunatus phosphovorus (strain ATCC 700054 / DSM 10555 / JCM 9379 / NBRC 101784 / NCIMB 13414 / VKM Ac-1990 / NM-1)</name>
    <dbReference type="NCBI Taxonomy" id="1032480"/>
    <lineage>
        <taxon>Bacteria</taxon>
        <taxon>Bacillati</taxon>
        <taxon>Actinomycetota</taxon>
        <taxon>Actinomycetes</taxon>
        <taxon>Propionibacteriales</taxon>
        <taxon>Propionibacteriaceae</taxon>
        <taxon>Microlunatus</taxon>
    </lineage>
</organism>
<dbReference type="AlphaFoldDB" id="F5XSU6"/>
<dbReference type="KEGG" id="mph:MLP_43400"/>
<dbReference type="Proteomes" id="UP000007947">
    <property type="component" value="Chromosome"/>
</dbReference>
<protein>
    <recommendedName>
        <fullName evidence="1">Glycosyl transferase family 28 C-terminal domain-containing protein</fullName>
    </recommendedName>
</protein>
<reference evidence="2 3" key="1">
    <citation type="submission" date="2011-05" db="EMBL/GenBank/DDBJ databases">
        <title>Whole genome sequence of Microlunatus phosphovorus NM-1.</title>
        <authorList>
            <person name="Hosoyama A."/>
            <person name="Sasaki K."/>
            <person name="Harada T."/>
            <person name="Igarashi R."/>
            <person name="Kawakoshi A."/>
            <person name="Sasagawa M."/>
            <person name="Fukada J."/>
            <person name="Nakamura S."/>
            <person name="Katano Y."/>
            <person name="Hanada S."/>
            <person name="Kamagata Y."/>
            <person name="Nakamura N."/>
            <person name="Yamazaki S."/>
            <person name="Fujita N."/>
        </authorList>
    </citation>
    <scope>NUCLEOTIDE SEQUENCE [LARGE SCALE GENOMIC DNA]</scope>
    <source>
        <strain evidence="3">ATCC 700054 / DSM 10555 / JCM 9379 / NBRC 101784 / NCIMB 13414 / VKM Ac-1990 / NM-1</strain>
    </source>
</reference>
<sequence length="233" mass="24310">MVEYGLPTAVADKAVFTGYLGTDRFVDPTAATKAGSSAPERPYVLCTVGGGQDGAALARMFARTPLPGSHDGVVVCGPFMAAGDRAAVRAAAAANPAMQIHDFVPDLHRLIAGATAVVSMAGYNSVCEILSCSRPALLVPRTRPRLEQLIRAQRLTELGATDLMPLDSLAVADLANWIDQAVGRGPVAERAQIDLDGLGRLPAVAARLLPDIPRAEFATARSARQPGVDHHAA</sequence>
<evidence type="ECO:0000259" key="1">
    <source>
        <dbReference type="Pfam" id="PF04101"/>
    </source>
</evidence>